<protein>
    <submittedName>
        <fullName evidence="1">Uncharacterized protein</fullName>
    </submittedName>
</protein>
<dbReference type="Proteomes" id="UP000243469">
    <property type="component" value="Unassembled WGS sequence"/>
</dbReference>
<name>A0A2G6JJS9_NEPCE</name>
<accession>A0A2G6JJS9</accession>
<evidence type="ECO:0000313" key="1">
    <source>
        <dbReference type="EMBL" id="PIE23658.1"/>
    </source>
</evidence>
<proteinExistence type="predicted"/>
<sequence>MVVGSNVYISRAQLIGITNRGASGAMPDISRPLYGVSAIVGAQPPERFILRKNFKPIGQGAGLATGWVPM</sequence>
<reference evidence="1 2" key="1">
    <citation type="submission" date="2017-10" db="EMBL/GenBank/DDBJ databases">
        <title>Novel microbial diversity and functional potential in the marine mammal oral microbiome.</title>
        <authorList>
            <person name="Dudek N.K."/>
            <person name="Sun C.L."/>
            <person name="Burstein D."/>
            <person name="Kantor R.S."/>
            <person name="Aliaga Goltsman D.S."/>
            <person name="Bik E.M."/>
            <person name="Thomas B.C."/>
            <person name="Banfield J.F."/>
            <person name="Relman D.A."/>
        </authorList>
    </citation>
    <scope>NUCLEOTIDE SEQUENCE [LARGE SCALE GENOMIC DNA]</scope>
    <source>
        <strain evidence="1">DOLJORAL78_47_21</strain>
    </source>
</reference>
<dbReference type="AlphaFoldDB" id="A0A2G6JJS9"/>
<organism evidence="1 2">
    <name type="scientific">Neptuniibacter caesariensis</name>
    <dbReference type="NCBI Taxonomy" id="207954"/>
    <lineage>
        <taxon>Bacteria</taxon>
        <taxon>Pseudomonadati</taxon>
        <taxon>Pseudomonadota</taxon>
        <taxon>Gammaproteobacteria</taxon>
        <taxon>Oceanospirillales</taxon>
        <taxon>Oceanospirillaceae</taxon>
        <taxon>Neptuniibacter</taxon>
    </lineage>
</organism>
<evidence type="ECO:0000313" key="2">
    <source>
        <dbReference type="Proteomes" id="UP000243469"/>
    </source>
</evidence>
<comment type="caution">
    <text evidence="1">The sequence shown here is derived from an EMBL/GenBank/DDBJ whole genome shotgun (WGS) entry which is preliminary data.</text>
</comment>
<gene>
    <name evidence="1" type="ORF">CSA60_04380</name>
</gene>
<dbReference type="EMBL" id="PDSH01000020">
    <property type="protein sequence ID" value="PIE23658.1"/>
    <property type="molecule type" value="Genomic_DNA"/>
</dbReference>